<name>A0A9Q0WZ14_SALPP</name>
<reference evidence="2" key="2">
    <citation type="journal article" date="2023" name="Int. J. Mol. Sci.">
        <title>De Novo Assembly and Annotation of 11 Diverse Shrub Willow (Salix) Genomes Reveals Novel Gene Organization in Sex-Linked Regions.</title>
        <authorList>
            <person name="Hyden B."/>
            <person name="Feng K."/>
            <person name="Yates T.B."/>
            <person name="Jawdy S."/>
            <person name="Cereghino C."/>
            <person name="Smart L.B."/>
            <person name="Muchero W."/>
        </authorList>
    </citation>
    <scope>NUCLEOTIDE SEQUENCE</scope>
    <source>
        <tissue evidence="2">Shoot tip</tissue>
    </source>
</reference>
<dbReference type="Proteomes" id="UP001151532">
    <property type="component" value="Chromosome 5"/>
</dbReference>
<reference evidence="2" key="1">
    <citation type="submission" date="2022-11" db="EMBL/GenBank/DDBJ databases">
        <authorList>
            <person name="Hyden B.L."/>
            <person name="Feng K."/>
            <person name="Yates T."/>
            <person name="Jawdy S."/>
            <person name="Smart L.B."/>
            <person name="Muchero W."/>
        </authorList>
    </citation>
    <scope>NUCLEOTIDE SEQUENCE</scope>
    <source>
        <tissue evidence="2">Shoot tip</tissue>
    </source>
</reference>
<keyword evidence="1" id="KW-1133">Transmembrane helix</keyword>
<keyword evidence="1" id="KW-0812">Transmembrane</keyword>
<proteinExistence type="predicted"/>
<feature type="transmembrane region" description="Helical" evidence="1">
    <location>
        <begin position="12"/>
        <end position="31"/>
    </location>
</feature>
<dbReference type="EMBL" id="JAPFFK010000002">
    <property type="protein sequence ID" value="KAJ6774310.1"/>
    <property type="molecule type" value="Genomic_DNA"/>
</dbReference>
<protein>
    <submittedName>
        <fullName evidence="2">Uncharacterized protein</fullName>
    </submittedName>
</protein>
<gene>
    <name evidence="2" type="ORF">OIU79_017673</name>
</gene>
<sequence>MHFASLLFCYRPVCLCFSCMITMLWGFQIMFFSNSGEYWKFKLLVYFSIGMICFGFCENFLSSLHLSLFLIEKERNDLDKFHLLPFLMVDSFCFPIYLF</sequence>
<feature type="transmembrane region" description="Helical" evidence="1">
    <location>
        <begin position="43"/>
        <end position="69"/>
    </location>
</feature>
<organism evidence="2 3">
    <name type="scientific">Salix purpurea</name>
    <name type="common">Purple osier willow</name>
    <dbReference type="NCBI Taxonomy" id="77065"/>
    <lineage>
        <taxon>Eukaryota</taxon>
        <taxon>Viridiplantae</taxon>
        <taxon>Streptophyta</taxon>
        <taxon>Embryophyta</taxon>
        <taxon>Tracheophyta</taxon>
        <taxon>Spermatophyta</taxon>
        <taxon>Magnoliopsida</taxon>
        <taxon>eudicotyledons</taxon>
        <taxon>Gunneridae</taxon>
        <taxon>Pentapetalae</taxon>
        <taxon>rosids</taxon>
        <taxon>fabids</taxon>
        <taxon>Malpighiales</taxon>
        <taxon>Salicaceae</taxon>
        <taxon>Saliceae</taxon>
        <taxon>Salix</taxon>
    </lineage>
</organism>
<dbReference type="AlphaFoldDB" id="A0A9Q0WZ14"/>
<evidence type="ECO:0000313" key="2">
    <source>
        <dbReference type="EMBL" id="KAJ6774310.1"/>
    </source>
</evidence>
<keyword evidence="3" id="KW-1185">Reference proteome</keyword>
<evidence type="ECO:0000313" key="3">
    <source>
        <dbReference type="Proteomes" id="UP001151532"/>
    </source>
</evidence>
<accession>A0A9Q0WZ14</accession>
<keyword evidence="1" id="KW-0472">Membrane</keyword>
<evidence type="ECO:0000256" key="1">
    <source>
        <dbReference type="SAM" id="Phobius"/>
    </source>
</evidence>
<comment type="caution">
    <text evidence="2">The sequence shown here is derived from an EMBL/GenBank/DDBJ whole genome shotgun (WGS) entry which is preliminary data.</text>
</comment>